<dbReference type="NCBIfam" id="TIGR01784">
    <property type="entry name" value="T_den_put_tspse"/>
    <property type="match status" value="1"/>
</dbReference>
<dbReference type="InterPro" id="IPR051699">
    <property type="entry name" value="Rpn/YhgA-like_nuclease"/>
</dbReference>
<dbReference type="Proteomes" id="UP000287969">
    <property type="component" value="Chromosome"/>
</dbReference>
<comment type="similarity">
    <text evidence="1">Belongs to the Rpn/YhgA-like nuclease family.</text>
</comment>
<dbReference type="GO" id="GO:1990238">
    <property type="term" value="F:double-stranded DNA endonuclease activity"/>
    <property type="evidence" value="ECO:0007669"/>
    <property type="project" value="TreeGrafter"/>
</dbReference>
<evidence type="ECO:0000256" key="1">
    <source>
        <dbReference type="ARBA" id="ARBA00009787"/>
    </source>
</evidence>
<protein>
    <submittedName>
        <fullName evidence="3">Rpn family recombination-promoting nuclease/putative transposase</fullName>
    </submittedName>
</protein>
<keyword evidence="4" id="KW-1185">Reference proteome</keyword>
<dbReference type="GO" id="GO:0006310">
    <property type="term" value="P:DNA recombination"/>
    <property type="evidence" value="ECO:0007669"/>
    <property type="project" value="TreeGrafter"/>
</dbReference>
<dbReference type="PANTHER" id="PTHR34611">
    <property type="match status" value="1"/>
</dbReference>
<dbReference type="InterPro" id="IPR010106">
    <property type="entry name" value="RpnA"/>
</dbReference>
<sequence length="316" mass="37047">MKNEIVNKHDAVFKEVFSQKRIAKDFIENNIPKEALDIIDTNSMELIKDTFINKELQGSFSDLIYEVKINNRDAYICFLLEHKSYRDKLTIFQLNKYILEAWTAVIQKENREELPIILPIVVYHGEKEWSIKTDLRDMIPEFYELPEYFKDRIPVFGYDLINIGKSGRIDFKKFNKLTALMLTAFRDAFEKDLKTVLREFLLAVEEAEKEEGEEAIRYYVEIYIRYIENIHRDLTEEDIEGEIEKLGGKGAVTMSILQKREEKGKQEGKREGKREGRQEGIKEIAKNLLKEGIEIAFVAKTTGLSKSEVEKLKEEI</sequence>
<dbReference type="EMBL" id="CP035282">
    <property type="protein sequence ID" value="QAT61462.1"/>
    <property type="molecule type" value="Genomic_DNA"/>
</dbReference>
<dbReference type="OrthoDB" id="1980949at2"/>
<dbReference type="InterPro" id="IPR006842">
    <property type="entry name" value="Transposase_31"/>
</dbReference>
<organism evidence="3 4">
    <name type="scientific">Acidilutibacter cellobiosedens</name>
    <dbReference type="NCBI Taxonomy" id="2507161"/>
    <lineage>
        <taxon>Bacteria</taxon>
        <taxon>Bacillati</taxon>
        <taxon>Bacillota</taxon>
        <taxon>Tissierellia</taxon>
        <taxon>Tissierellales</taxon>
        <taxon>Acidilutibacteraceae</taxon>
        <taxon>Acidilutibacter</taxon>
    </lineage>
</organism>
<gene>
    <name evidence="3" type="ORF">EQM13_07655</name>
</gene>
<dbReference type="AlphaFoldDB" id="A0A410QBP6"/>
<evidence type="ECO:0000259" key="2">
    <source>
        <dbReference type="Pfam" id="PF04754"/>
    </source>
</evidence>
<name>A0A410QBP6_9FIRM</name>
<dbReference type="KEGG" id="spoa:EQM13_07655"/>
<dbReference type="PANTHER" id="PTHR34611:SF2">
    <property type="entry name" value="INACTIVE RECOMBINATION-PROMOTING NUCLEASE-LIKE PROTEIN RPNE-RELATED"/>
    <property type="match status" value="1"/>
</dbReference>
<dbReference type="Pfam" id="PF04754">
    <property type="entry name" value="Transposase_31"/>
    <property type="match status" value="1"/>
</dbReference>
<dbReference type="RefSeq" id="WP_128752372.1">
    <property type="nucleotide sequence ID" value="NZ_CP035282.1"/>
</dbReference>
<accession>A0A410QBP6</accession>
<evidence type="ECO:0000313" key="4">
    <source>
        <dbReference type="Proteomes" id="UP000287969"/>
    </source>
</evidence>
<proteinExistence type="inferred from homology"/>
<feature type="domain" description="Transposase (putative) YhgA-like" evidence="2">
    <location>
        <begin position="7"/>
        <end position="211"/>
    </location>
</feature>
<evidence type="ECO:0000313" key="3">
    <source>
        <dbReference type="EMBL" id="QAT61462.1"/>
    </source>
</evidence>
<reference evidence="4" key="1">
    <citation type="submission" date="2019-01" db="EMBL/GenBank/DDBJ databases">
        <title>Draft genomes of a novel of Sporanaerobacter strains.</title>
        <authorList>
            <person name="Ma S."/>
        </authorList>
    </citation>
    <scope>NUCLEOTIDE SEQUENCE [LARGE SCALE GENOMIC DNA]</scope>
    <source>
        <strain evidence="4">NJN-17</strain>
    </source>
</reference>